<dbReference type="EMBL" id="CP036289">
    <property type="protein sequence ID" value="QDU76432.1"/>
    <property type="molecule type" value="Genomic_DNA"/>
</dbReference>
<evidence type="ECO:0000313" key="7">
    <source>
        <dbReference type="EMBL" id="QDU76432.1"/>
    </source>
</evidence>
<dbReference type="GO" id="GO:0005524">
    <property type="term" value="F:ATP binding"/>
    <property type="evidence" value="ECO:0007669"/>
    <property type="project" value="UniProtKB-KW"/>
</dbReference>
<evidence type="ECO:0000256" key="3">
    <source>
        <dbReference type="ARBA" id="ARBA00022840"/>
    </source>
</evidence>
<dbReference type="GO" id="GO:0016787">
    <property type="term" value="F:hydrolase activity"/>
    <property type="evidence" value="ECO:0007669"/>
    <property type="project" value="UniProtKB-KW"/>
</dbReference>
<proteinExistence type="predicted"/>
<dbReference type="InterPro" id="IPR014015">
    <property type="entry name" value="Helicase_SF3_DNA-vir"/>
</dbReference>
<dbReference type="Gene3D" id="3.40.50.300">
    <property type="entry name" value="P-loop containing nucleotide triphosphate hydrolases"/>
    <property type="match status" value="1"/>
</dbReference>
<evidence type="ECO:0000256" key="2">
    <source>
        <dbReference type="ARBA" id="ARBA00022801"/>
    </source>
</evidence>
<dbReference type="CDD" id="cd01029">
    <property type="entry name" value="TOPRIM_primases"/>
    <property type="match status" value="1"/>
</dbReference>
<dbReference type="KEGG" id="bvo:Pan97_34810"/>
<keyword evidence="2" id="KW-0378">Hydrolase</keyword>
<dbReference type="Pfam" id="PF08273">
    <property type="entry name" value="Zn_Ribbon_Prim"/>
    <property type="match status" value="1"/>
</dbReference>
<protein>
    <recommendedName>
        <fullName evidence="9">SF3 helicase domain-containing protein</fullName>
    </recommendedName>
</protein>
<evidence type="ECO:0000256" key="4">
    <source>
        <dbReference type="SAM" id="MobiDB-lite"/>
    </source>
</evidence>
<dbReference type="AlphaFoldDB" id="A0A518CB21"/>
<feature type="region of interest" description="Disordered" evidence="4">
    <location>
        <begin position="1"/>
        <end position="27"/>
    </location>
</feature>
<dbReference type="InterPro" id="IPR051620">
    <property type="entry name" value="ORF904-like_C"/>
</dbReference>
<organism evidence="7 8">
    <name type="scientific">Bremerella volcania</name>
    <dbReference type="NCBI Taxonomy" id="2527984"/>
    <lineage>
        <taxon>Bacteria</taxon>
        <taxon>Pseudomonadati</taxon>
        <taxon>Planctomycetota</taxon>
        <taxon>Planctomycetia</taxon>
        <taxon>Pirellulales</taxon>
        <taxon>Pirellulaceae</taxon>
        <taxon>Bremerella</taxon>
    </lineage>
</organism>
<feature type="domain" description="Toprim" evidence="5">
    <location>
        <begin position="229"/>
        <end position="307"/>
    </location>
</feature>
<dbReference type="InterPro" id="IPR034154">
    <property type="entry name" value="TOPRIM_DnaG/twinkle"/>
</dbReference>
<reference evidence="8" key="1">
    <citation type="submission" date="2019-02" db="EMBL/GenBank/DDBJ databases">
        <title>Deep-cultivation of Planctomycetes and their phenomic and genomic characterization uncovers novel biology.</title>
        <authorList>
            <person name="Wiegand S."/>
            <person name="Jogler M."/>
            <person name="Boedeker C."/>
            <person name="Pinto D."/>
            <person name="Vollmers J."/>
            <person name="Rivas-Marin E."/>
            <person name="Kohn T."/>
            <person name="Peeters S.H."/>
            <person name="Heuer A."/>
            <person name="Rast P."/>
            <person name="Oberbeckmann S."/>
            <person name="Bunk B."/>
            <person name="Jeske O."/>
            <person name="Meyerdierks A."/>
            <person name="Storesund J.E."/>
            <person name="Kallscheuer N."/>
            <person name="Luecker S."/>
            <person name="Lage O.M."/>
            <person name="Pohl T."/>
            <person name="Merkel B.J."/>
            <person name="Hornburger P."/>
            <person name="Mueller R.-W."/>
            <person name="Bruemmer F."/>
            <person name="Labrenz M."/>
            <person name="Spormann A.M."/>
            <person name="Op den Camp H."/>
            <person name="Overmann J."/>
            <person name="Amann R."/>
            <person name="Jetten M.S.M."/>
            <person name="Mascher T."/>
            <person name="Medema M.H."/>
            <person name="Devos D.P."/>
            <person name="Kaster A.-K."/>
            <person name="Ovreas L."/>
            <person name="Rohde M."/>
            <person name="Galperin M.Y."/>
            <person name="Jogler C."/>
        </authorList>
    </citation>
    <scope>NUCLEOTIDE SEQUENCE [LARGE SCALE GENOMIC DNA]</scope>
    <source>
        <strain evidence="8">Pan97</strain>
    </source>
</reference>
<dbReference type="SMART" id="SM00778">
    <property type="entry name" value="Prim_Zn_Ribbon"/>
    <property type="match status" value="1"/>
</dbReference>
<dbReference type="PANTHER" id="PTHR35372">
    <property type="entry name" value="ATP BINDING PROTEIN-RELATED"/>
    <property type="match status" value="1"/>
</dbReference>
<keyword evidence="3" id="KW-0067">ATP-binding</keyword>
<gene>
    <name evidence="7" type="ORF">Pan97_34810</name>
</gene>
<dbReference type="RefSeq" id="WP_165698813.1">
    <property type="nucleotide sequence ID" value="NZ_CP036289.1"/>
</dbReference>
<accession>A0A518CB21</accession>
<dbReference type="Gene3D" id="3.40.1360.10">
    <property type="match status" value="1"/>
</dbReference>
<keyword evidence="1" id="KW-0547">Nucleotide-binding</keyword>
<dbReference type="Pfam" id="PF19263">
    <property type="entry name" value="DUF5906"/>
    <property type="match status" value="1"/>
</dbReference>
<evidence type="ECO:0000259" key="6">
    <source>
        <dbReference type="PROSITE" id="PS51206"/>
    </source>
</evidence>
<feature type="domain" description="SF3 helicase" evidence="6">
    <location>
        <begin position="526"/>
        <end position="684"/>
    </location>
</feature>
<dbReference type="InterPro" id="IPR045455">
    <property type="entry name" value="NrS-1_pol-like_helicase"/>
</dbReference>
<dbReference type="InterPro" id="IPR027417">
    <property type="entry name" value="P-loop_NTPase"/>
</dbReference>
<dbReference type="InterPro" id="IPR013237">
    <property type="entry name" value="Phage_T7_Gp4_N"/>
</dbReference>
<dbReference type="GO" id="GO:0008270">
    <property type="term" value="F:zinc ion binding"/>
    <property type="evidence" value="ECO:0007669"/>
    <property type="project" value="InterPro"/>
</dbReference>
<dbReference type="PROSITE" id="PS50880">
    <property type="entry name" value="TOPRIM"/>
    <property type="match status" value="1"/>
</dbReference>
<evidence type="ECO:0000259" key="5">
    <source>
        <dbReference type="PROSITE" id="PS50880"/>
    </source>
</evidence>
<evidence type="ECO:0000256" key="1">
    <source>
        <dbReference type="ARBA" id="ARBA00022741"/>
    </source>
</evidence>
<dbReference type="GO" id="GO:0004386">
    <property type="term" value="F:helicase activity"/>
    <property type="evidence" value="ECO:0007669"/>
    <property type="project" value="InterPro"/>
</dbReference>
<dbReference type="Proteomes" id="UP000318626">
    <property type="component" value="Chromosome"/>
</dbReference>
<dbReference type="PROSITE" id="PS51206">
    <property type="entry name" value="SF3_HELICASE_1"/>
    <property type="match status" value="1"/>
</dbReference>
<dbReference type="PANTHER" id="PTHR35372:SF2">
    <property type="entry name" value="SF3 HELICASE DOMAIN-CONTAINING PROTEIN"/>
    <property type="match status" value="1"/>
</dbReference>
<evidence type="ECO:0008006" key="9">
    <source>
        <dbReference type="Google" id="ProtNLM"/>
    </source>
</evidence>
<keyword evidence="8" id="KW-1185">Reference proteome</keyword>
<sequence>MISKNIPANFSPPIATPSVDGSNGHGRRTFDAAEVKTAAAGRTLDILVHVAGIPSSKLDGQHHSCPACGGTDRFRLVDPEAGAVFCNQCFNSNNGDFLSASQHFGRTGDFPETLQRIGDFLGMQPTREATTTPATVDAVGHLAAIKSCPRESLITYGAKAEIHQQGSSSEFKVTFPVYAPNCQPCSDFSIWPYSTNKKRLKGMLAKGKPAGVFLPHNADGTPRFPQPGETWLIVEGVKDASALHAKGFMVVGINGEKLSPKFVALFRGCNVVIVPDRTTSAEEKANESAARLAGFAQSVRVAVLPLPLDGSKGDDTRDALKQPNGEELVKNAIEGALEWQPNQKKMNQGSGDEEPSHCDIAAQIWAESLVDKANELSRYCRHQKKTWKWNGHTWEHIEDDHFTKVIWQHMHIRGQRPTKSKVASVEQALRLMILAPTTGDSTFWLSPPRDMPSNFDPQSAIPTKSKLIFPTAGMPAAGWPVFDRTAAFFTTGAHDFDFDQQGENLVFPDCPNWKKYLSEIFDDELDQILTLQMFVGYCLTELTNQQKFLLWSGPKRSGKSLGAKMIQLAVGKHLVASTSLLSLAGSHGMASMVGHRLAVLADERRLSRQTAAEVLPRILSITGEDYVPINQKYREEYAARLSTRLLILSNETSPLLDEADALTSRMLLLRTRRSFSGSENIYLEETLRAELPGILGWAMQGLAMILTGQRLRSPASTEEDFLSIQEDSNPLSEFFADCLVSDPVGWIPNDSLHDAVRRWADERQLSTIAKISPKRIATLLINAMPHVKRARKTHFNKTTRGFSGVSLKTDNL</sequence>
<evidence type="ECO:0000313" key="8">
    <source>
        <dbReference type="Proteomes" id="UP000318626"/>
    </source>
</evidence>
<name>A0A518CB21_9BACT</name>
<dbReference type="InterPro" id="IPR006171">
    <property type="entry name" value="TOPRIM_dom"/>
</dbReference>